<sequence>MSAFNEANIALVWSEALRITNEWFEQLDAVGPEISVDLLPPMGQITLLIIASAGFGGRVSWIADPMVAPPPGHKLTFRSAFMDSVHNVFFRILTPGWFYRLSSLITVPYLSSRALRTQLAFDELRTHMLDLVASARAETMSGDYEGKLGTALLRNLVEANMNQDGASKKLSEGELLSNVFLFFLAGHETTAHSLCFALVLLALYPDCQRKVYEEVARIWSSDVPVARLATNHKEYMDKLEYTTACIRESLRMFPPVTRLPKDVHADAVLPGTYFTPGSEGTPVNTGKFLMTVPEGSLVVIDIWGLHHNSLYWGEDVTKYKPERFIDTESYKWPRNAFMPFMAGPRSCIGQRFALAELVAIIASIIRRYEIRVPDVLAKEPLEVQKEALLKGTVGLTLTPANTWVKLCRRV</sequence>
<keyword evidence="5 13" id="KW-0349">Heme</keyword>
<reference evidence="14" key="2">
    <citation type="journal article" date="2020" name="Nat. Commun.">
        <title>Large-scale genome sequencing of mycorrhizal fungi provides insights into the early evolution of symbiotic traits.</title>
        <authorList>
            <person name="Miyauchi S."/>
            <person name="Kiss E."/>
            <person name="Kuo A."/>
            <person name="Drula E."/>
            <person name="Kohler A."/>
            <person name="Sanchez-Garcia M."/>
            <person name="Morin E."/>
            <person name="Andreopoulos B."/>
            <person name="Barry K.W."/>
            <person name="Bonito G."/>
            <person name="Buee M."/>
            <person name="Carver A."/>
            <person name="Chen C."/>
            <person name="Cichocki N."/>
            <person name="Clum A."/>
            <person name="Culley D."/>
            <person name="Crous P.W."/>
            <person name="Fauchery L."/>
            <person name="Girlanda M."/>
            <person name="Hayes R.D."/>
            <person name="Keri Z."/>
            <person name="LaButti K."/>
            <person name="Lipzen A."/>
            <person name="Lombard V."/>
            <person name="Magnuson J."/>
            <person name="Maillard F."/>
            <person name="Murat C."/>
            <person name="Nolan M."/>
            <person name="Ohm R.A."/>
            <person name="Pangilinan J."/>
            <person name="Pereira M.F."/>
            <person name="Perotto S."/>
            <person name="Peter M."/>
            <person name="Pfister S."/>
            <person name="Riley R."/>
            <person name="Sitrit Y."/>
            <person name="Stielow J.B."/>
            <person name="Szollosi G."/>
            <person name="Zifcakova L."/>
            <person name="Stursova M."/>
            <person name="Spatafora J.W."/>
            <person name="Tedersoo L."/>
            <person name="Vaario L.M."/>
            <person name="Yamada A."/>
            <person name="Yan M."/>
            <person name="Wang P."/>
            <person name="Xu J."/>
            <person name="Bruns T."/>
            <person name="Baldrian P."/>
            <person name="Vilgalys R."/>
            <person name="Dunand C."/>
            <person name="Henrissat B."/>
            <person name="Grigoriev I.V."/>
            <person name="Hibbett D."/>
            <person name="Nagy L.G."/>
            <person name="Martin F.M."/>
        </authorList>
    </citation>
    <scope>NUCLEOTIDE SEQUENCE</scope>
    <source>
        <strain evidence="14">BED1</strain>
    </source>
</reference>
<keyword evidence="12" id="KW-0472">Membrane</keyword>
<name>A0AAD4GCT5_BOLED</name>
<evidence type="ECO:0000256" key="12">
    <source>
        <dbReference type="ARBA" id="ARBA00023136"/>
    </source>
</evidence>
<evidence type="ECO:0000256" key="8">
    <source>
        <dbReference type="ARBA" id="ARBA00022989"/>
    </source>
</evidence>
<dbReference type="GO" id="GO:0020037">
    <property type="term" value="F:heme binding"/>
    <property type="evidence" value="ECO:0007669"/>
    <property type="project" value="InterPro"/>
</dbReference>
<dbReference type="GO" id="GO:0004497">
    <property type="term" value="F:monooxygenase activity"/>
    <property type="evidence" value="ECO:0007669"/>
    <property type="project" value="UniProtKB-KW"/>
</dbReference>
<keyword evidence="10 13" id="KW-0408">Iron</keyword>
<dbReference type="GO" id="GO:0005506">
    <property type="term" value="F:iron ion binding"/>
    <property type="evidence" value="ECO:0007669"/>
    <property type="project" value="InterPro"/>
</dbReference>
<dbReference type="PRINTS" id="PR00463">
    <property type="entry name" value="EP450I"/>
</dbReference>
<gene>
    <name evidence="14" type="ORF">L210DRAFT_2297006</name>
</gene>
<keyword evidence="8" id="KW-1133">Transmembrane helix</keyword>
<protein>
    <submittedName>
        <fullName evidence="14">Cytochrome P450</fullName>
    </submittedName>
</protein>
<organism evidence="14 15">
    <name type="scientific">Boletus edulis BED1</name>
    <dbReference type="NCBI Taxonomy" id="1328754"/>
    <lineage>
        <taxon>Eukaryota</taxon>
        <taxon>Fungi</taxon>
        <taxon>Dikarya</taxon>
        <taxon>Basidiomycota</taxon>
        <taxon>Agaricomycotina</taxon>
        <taxon>Agaricomycetes</taxon>
        <taxon>Agaricomycetidae</taxon>
        <taxon>Boletales</taxon>
        <taxon>Boletineae</taxon>
        <taxon>Boletaceae</taxon>
        <taxon>Boletoideae</taxon>
        <taxon>Boletus</taxon>
    </lineage>
</organism>
<keyword evidence="15" id="KW-1185">Reference proteome</keyword>
<dbReference type="Proteomes" id="UP001194468">
    <property type="component" value="Unassembled WGS sequence"/>
</dbReference>
<comment type="pathway">
    <text evidence="3">Secondary metabolite biosynthesis; terpenoid biosynthesis.</text>
</comment>
<feature type="binding site" description="axial binding residue" evidence="13">
    <location>
        <position position="347"/>
    </location>
    <ligand>
        <name>heme</name>
        <dbReference type="ChEBI" id="CHEBI:30413"/>
    </ligand>
    <ligandPart>
        <name>Fe</name>
        <dbReference type="ChEBI" id="CHEBI:18248"/>
    </ligandPart>
</feature>
<evidence type="ECO:0000256" key="4">
    <source>
        <dbReference type="ARBA" id="ARBA00010617"/>
    </source>
</evidence>
<dbReference type="Gene3D" id="1.10.630.10">
    <property type="entry name" value="Cytochrome P450"/>
    <property type="match status" value="1"/>
</dbReference>
<accession>A0AAD4GCT5</accession>
<evidence type="ECO:0000256" key="11">
    <source>
        <dbReference type="ARBA" id="ARBA00023033"/>
    </source>
</evidence>
<evidence type="ECO:0000313" key="15">
    <source>
        <dbReference type="Proteomes" id="UP001194468"/>
    </source>
</evidence>
<dbReference type="InterPro" id="IPR001128">
    <property type="entry name" value="Cyt_P450"/>
</dbReference>
<comment type="cofactor">
    <cofactor evidence="1 13">
        <name>heme</name>
        <dbReference type="ChEBI" id="CHEBI:30413"/>
    </cofactor>
</comment>
<evidence type="ECO:0000256" key="3">
    <source>
        <dbReference type="ARBA" id="ARBA00004721"/>
    </source>
</evidence>
<comment type="caution">
    <text evidence="14">The sequence shown here is derived from an EMBL/GenBank/DDBJ whole genome shotgun (WGS) entry which is preliminary data.</text>
</comment>
<keyword evidence="6" id="KW-0812">Transmembrane</keyword>
<dbReference type="InterPro" id="IPR050121">
    <property type="entry name" value="Cytochrome_P450_monoxygenase"/>
</dbReference>
<dbReference type="SUPFAM" id="SSF48264">
    <property type="entry name" value="Cytochrome P450"/>
    <property type="match status" value="1"/>
</dbReference>
<dbReference type="GO" id="GO:0016705">
    <property type="term" value="F:oxidoreductase activity, acting on paired donors, with incorporation or reduction of molecular oxygen"/>
    <property type="evidence" value="ECO:0007669"/>
    <property type="project" value="InterPro"/>
</dbReference>
<dbReference type="PRINTS" id="PR00385">
    <property type="entry name" value="P450"/>
</dbReference>
<dbReference type="InterPro" id="IPR002401">
    <property type="entry name" value="Cyt_P450_E_grp-I"/>
</dbReference>
<evidence type="ECO:0000313" key="14">
    <source>
        <dbReference type="EMBL" id="KAF8437972.1"/>
    </source>
</evidence>
<evidence type="ECO:0000256" key="1">
    <source>
        <dbReference type="ARBA" id="ARBA00001971"/>
    </source>
</evidence>
<evidence type="ECO:0000256" key="13">
    <source>
        <dbReference type="PIRSR" id="PIRSR602401-1"/>
    </source>
</evidence>
<evidence type="ECO:0000256" key="10">
    <source>
        <dbReference type="ARBA" id="ARBA00023004"/>
    </source>
</evidence>
<keyword evidence="11" id="KW-0503">Monooxygenase</keyword>
<evidence type="ECO:0000256" key="5">
    <source>
        <dbReference type="ARBA" id="ARBA00022617"/>
    </source>
</evidence>
<dbReference type="AlphaFoldDB" id="A0AAD4GCT5"/>
<dbReference type="InterPro" id="IPR036396">
    <property type="entry name" value="Cyt_P450_sf"/>
</dbReference>
<evidence type="ECO:0000256" key="6">
    <source>
        <dbReference type="ARBA" id="ARBA00022692"/>
    </source>
</evidence>
<keyword evidence="7 13" id="KW-0479">Metal-binding</keyword>
<dbReference type="PANTHER" id="PTHR24305:SF166">
    <property type="entry name" value="CYTOCHROME P450 12A4, MITOCHONDRIAL-RELATED"/>
    <property type="match status" value="1"/>
</dbReference>
<dbReference type="Pfam" id="PF00067">
    <property type="entry name" value="p450"/>
    <property type="match status" value="1"/>
</dbReference>
<reference evidence="14" key="1">
    <citation type="submission" date="2019-10" db="EMBL/GenBank/DDBJ databases">
        <authorList>
            <consortium name="DOE Joint Genome Institute"/>
            <person name="Kuo A."/>
            <person name="Miyauchi S."/>
            <person name="Kiss E."/>
            <person name="Drula E."/>
            <person name="Kohler A."/>
            <person name="Sanchez-Garcia M."/>
            <person name="Andreopoulos B."/>
            <person name="Barry K.W."/>
            <person name="Bonito G."/>
            <person name="Buee M."/>
            <person name="Carver A."/>
            <person name="Chen C."/>
            <person name="Cichocki N."/>
            <person name="Clum A."/>
            <person name="Culley D."/>
            <person name="Crous P.W."/>
            <person name="Fauchery L."/>
            <person name="Girlanda M."/>
            <person name="Hayes R."/>
            <person name="Keri Z."/>
            <person name="LaButti K."/>
            <person name="Lipzen A."/>
            <person name="Lombard V."/>
            <person name="Magnuson J."/>
            <person name="Maillard F."/>
            <person name="Morin E."/>
            <person name="Murat C."/>
            <person name="Nolan M."/>
            <person name="Ohm R."/>
            <person name="Pangilinan J."/>
            <person name="Pereira M."/>
            <person name="Perotto S."/>
            <person name="Peter M."/>
            <person name="Riley R."/>
            <person name="Sitrit Y."/>
            <person name="Stielow B."/>
            <person name="Szollosi G."/>
            <person name="Zifcakova L."/>
            <person name="Stursova M."/>
            <person name="Spatafora J.W."/>
            <person name="Tedersoo L."/>
            <person name="Vaario L.-M."/>
            <person name="Yamada A."/>
            <person name="Yan M."/>
            <person name="Wang P."/>
            <person name="Xu J."/>
            <person name="Bruns T."/>
            <person name="Baldrian P."/>
            <person name="Vilgalys R."/>
            <person name="Henrissat B."/>
            <person name="Grigoriev I.V."/>
            <person name="Hibbett D."/>
            <person name="Nagy L.G."/>
            <person name="Martin F.M."/>
        </authorList>
    </citation>
    <scope>NUCLEOTIDE SEQUENCE</scope>
    <source>
        <strain evidence="14">BED1</strain>
    </source>
</reference>
<dbReference type="GO" id="GO:0016020">
    <property type="term" value="C:membrane"/>
    <property type="evidence" value="ECO:0007669"/>
    <property type="project" value="UniProtKB-SubCell"/>
</dbReference>
<keyword evidence="9" id="KW-0560">Oxidoreductase</keyword>
<comment type="subcellular location">
    <subcellularLocation>
        <location evidence="2">Membrane</location>
    </subcellularLocation>
</comment>
<evidence type="ECO:0000256" key="7">
    <source>
        <dbReference type="ARBA" id="ARBA00022723"/>
    </source>
</evidence>
<proteinExistence type="inferred from homology"/>
<evidence type="ECO:0000256" key="2">
    <source>
        <dbReference type="ARBA" id="ARBA00004370"/>
    </source>
</evidence>
<comment type="similarity">
    <text evidence="4">Belongs to the cytochrome P450 family.</text>
</comment>
<evidence type="ECO:0000256" key="9">
    <source>
        <dbReference type="ARBA" id="ARBA00023002"/>
    </source>
</evidence>
<dbReference type="EMBL" id="WHUW01000017">
    <property type="protein sequence ID" value="KAF8437972.1"/>
    <property type="molecule type" value="Genomic_DNA"/>
</dbReference>
<dbReference type="PANTHER" id="PTHR24305">
    <property type="entry name" value="CYTOCHROME P450"/>
    <property type="match status" value="1"/>
</dbReference>